<keyword evidence="2" id="KW-0175">Coiled coil</keyword>
<reference evidence="8" key="1">
    <citation type="submission" date="2019-07" db="EMBL/GenBank/DDBJ databases">
        <title>De Novo Assembly of kiwifruit Actinidia rufa.</title>
        <authorList>
            <person name="Sugita-Konishi S."/>
            <person name="Sato K."/>
            <person name="Mori E."/>
            <person name="Abe Y."/>
            <person name="Kisaki G."/>
            <person name="Hamano K."/>
            <person name="Suezawa K."/>
            <person name="Otani M."/>
            <person name="Fukuda T."/>
            <person name="Manabe T."/>
            <person name="Gomi K."/>
            <person name="Tabuchi M."/>
            <person name="Akimitsu K."/>
            <person name="Kataoka I."/>
        </authorList>
    </citation>
    <scope>NUCLEOTIDE SEQUENCE [LARGE SCALE GENOMIC DNA]</scope>
    <source>
        <strain evidence="8">cv. Fuchu</strain>
    </source>
</reference>
<dbReference type="PANTHER" id="PTHR48007">
    <property type="entry name" value="LEUCINE-RICH REPEAT RECEPTOR-LIKE PROTEIN KINASE PXC1"/>
    <property type="match status" value="1"/>
</dbReference>
<dbReference type="Pfam" id="PF07714">
    <property type="entry name" value="PK_Tyr_Ser-Thr"/>
    <property type="match status" value="1"/>
</dbReference>
<feature type="compositionally biased region" description="Polar residues" evidence="3">
    <location>
        <begin position="355"/>
        <end position="370"/>
    </location>
</feature>
<keyword evidence="5" id="KW-0732">Signal</keyword>
<evidence type="ECO:0000256" key="2">
    <source>
        <dbReference type="SAM" id="Coils"/>
    </source>
</evidence>
<evidence type="ECO:0000256" key="1">
    <source>
        <dbReference type="PROSITE-ProRule" id="PRU10141"/>
    </source>
</evidence>
<dbReference type="EMBL" id="BJWL01000265">
    <property type="protein sequence ID" value="GFS36796.1"/>
    <property type="molecule type" value="Genomic_DNA"/>
</dbReference>
<dbReference type="InterPro" id="IPR046959">
    <property type="entry name" value="PRK1-6/SRF4-like"/>
</dbReference>
<keyword evidence="4" id="KW-0472">Membrane</keyword>
<feature type="region of interest" description="Disordered" evidence="3">
    <location>
        <begin position="342"/>
        <end position="370"/>
    </location>
</feature>
<protein>
    <recommendedName>
        <fullName evidence="6">Protein kinase domain-containing protein</fullName>
    </recommendedName>
</protein>
<feature type="chain" id="PRO_5029780211" description="Protein kinase domain-containing protein" evidence="5">
    <location>
        <begin position="25"/>
        <end position="370"/>
    </location>
</feature>
<dbReference type="PROSITE" id="PS00107">
    <property type="entry name" value="PROTEIN_KINASE_ATP"/>
    <property type="match status" value="1"/>
</dbReference>
<feature type="transmembrane region" description="Helical" evidence="4">
    <location>
        <begin position="212"/>
        <end position="234"/>
    </location>
</feature>
<feature type="domain" description="Protein kinase" evidence="6">
    <location>
        <begin position="40"/>
        <end position="340"/>
    </location>
</feature>
<keyword evidence="4" id="KW-1133">Transmembrane helix</keyword>
<accession>A0A7J0DJY4</accession>
<gene>
    <name evidence="7" type="ORF">Acr_00g0048110</name>
</gene>
<dbReference type="PROSITE" id="PS50011">
    <property type="entry name" value="PROTEIN_KINASE_DOM"/>
    <property type="match status" value="1"/>
</dbReference>
<feature type="signal peptide" evidence="5">
    <location>
        <begin position="1"/>
        <end position="24"/>
    </location>
</feature>
<dbReference type="InterPro" id="IPR011009">
    <property type="entry name" value="Kinase-like_dom_sf"/>
</dbReference>
<evidence type="ECO:0000256" key="4">
    <source>
        <dbReference type="SAM" id="Phobius"/>
    </source>
</evidence>
<evidence type="ECO:0000256" key="3">
    <source>
        <dbReference type="SAM" id="MobiDB-lite"/>
    </source>
</evidence>
<keyword evidence="1" id="KW-0547">Nucleotide-binding</keyword>
<organism evidence="7 8">
    <name type="scientific">Actinidia rufa</name>
    <dbReference type="NCBI Taxonomy" id="165716"/>
    <lineage>
        <taxon>Eukaryota</taxon>
        <taxon>Viridiplantae</taxon>
        <taxon>Streptophyta</taxon>
        <taxon>Embryophyta</taxon>
        <taxon>Tracheophyta</taxon>
        <taxon>Spermatophyta</taxon>
        <taxon>Magnoliopsida</taxon>
        <taxon>eudicotyledons</taxon>
        <taxon>Gunneridae</taxon>
        <taxon>Pentapetalae</taxon>
        <taxon>asterids</taxon>
        <taxon>Ericales</taxon>
        <taxon>Actinidiaceae</taxon>
        <taxon>Actinidia</taxon>
    </lineage>
</organism>
<feature type="coiled-coil region" evidence="2">
    <location>
        <begin position="66"/>
        <end position="100"/>
    </location>
</feature>
<proteinExistence type="predicted"/>
<dbReference type="Gene3D" id="1.10.510.10">
    <property type="entry name" value="Transferase(Phosphotransferase) domain 1"/>
    <property type="match status" value="1"/>
</dbReference>
<comment type="caution">
    <text evidence="7">The sequence shown here is derived from an EMBL/GenBank/DDBJ whole genome shotgun (WGS) entry which is preliminary data.</text>
</comment>
<dbReference type="OrthoDB" id="248923at2759"/>
<name>A0A7J0DJY4_9ERIC</name>
<keyword evidence="8" id="KW-1185">Reference proteome</keyword>
<dbReference type="PANTHER" id="PTHR48007:SF43">
    <property type="entry name" value="POLLEN RECEPTOR-LIKE KINASE 4"/>
    <property type="match status" value="1"/>
</dbReference>
<dbReference type="InterPro" id="IPR017441">
    <property type="entry name" value="Protein_kinase_ATP_BS"/>
</dbReference>
<keyword evidence="4" id="KW-0812">Transmembrane</keyword>
<dbReference type="SUPFAM" id="SSF56112">
    <property type="entry name" value="Protein kinase-like (PK-like)"/>
    <property type="match status" value="1"/>
</dbReference>
<evidence type="ECO:0000256" key="5">
    <source>
        <dbReference type="SAM" id="SignalP"/>
    </source>
</evidence>
<dbReference type="GO" id="GO:0005524">
    <property type="term" value="F:ATP binding"/>
    <property type="evidence" value="ECO:0007669"/>
    <property type="project" value="UniProtKB-UniRule"/>
</dbReference>
<dbReference type="Gene3D" id="3.30.200.20">
    <property type="entry name" value="Phosphorylase Kinase, domain 1"/>
    <property type="match status" value="1"/>
</dbReference>
<keyword evidence="1" id="KW-0067">ATP-binding</keyword>
<dbReference type="GO" id="GO:0004672">
    <property type="term" value="F:protein kinase activity"/>
    <property type="evidence" value="ECO:0007669"/>
    <property type="project" value="InterPro"/>
</dbReference>
<dbReference type="InterPro" id="IPR001245">
    <property type="entry name" value="Ser-Thr/Tyr_kinase_cat_dom"/>
</dbReference>
<dbReference type="InterPro" id="IPR000719">
    <property type="entry name" value="Prot_kinase_dom"/>
</dbReference>
<evidence type="ECO:0000313" key="8">
    <source>
        <dbReference type="Proteomes" id="UP000585474"/>
    </source>
</evidence>
<feature type="binding site" evidence="1">
    <location>
        <position position="147"/>
    </location>
    <ligand>
        <name>ATP</name>
        <dbReference type="ChEBI" id="CHEBI:30616"/>
    </ligand>
</feature>
<evidence type="ECO:0000313" key="7">
    <source>
        <dbReference type="EMBL" id="GFS36796.1"/>
    </source>
</evidence>
<evidence type="ECO:0000259" key="6">
    <source>
        <dbReference type="PROSITE" id="PS50011"/>
    </source>
</evidence>
<dbReference type="AlphaFoldDB" id="A0A7J0DJY4"/>
<feature type="transmembrane region" description="Helical" evidence="4">
    <location>
        <begin position="34"/>
        <end position="59"/>
    </location>
</feature>
<dbReference type="Proteomes" id="UP000585474">
    <property type="component" value="Unassembled WGS sequence"/>
</dbReference>
<sequence length="370" mass="41726">MGSSQLFNCLLLLSLLGLYSCALADDDDVDSTEFPFVPIFIVVGVVGLVVVLFLFIIYYKKSKKLKKEMKKRNFVQEENIEKVEENIEVIEKKEVEREEKGKLNFIDGEACFELNDLLKAPAEGLGKGNFGNCYKAMLDDGLNVVVKRLRDLKPLSHEEFAKQMRRGRGTRERIPFRWSGRLFVARGVAQALEYLHIHSPLPHGNLKSSNVLLSSAAVLVADYALASLISFPIASHRMLAFKSPEYQSHKLISKHSDVWTYGCLLLELLTGRPDGAGLGVWVHRAVREEWTAEIFDLEILAQRSANHGMLRLLQIAVRCCDKAPERRPEMSEVVREVESVKAGVELSEDEDDFSMDQSYTDDSMSATPSR</sequence>